<proteinExistence type="predicted"/>
<gene>
    <name evidence="1" type="ORF">LMG28138_06130</name>
</gene>
<evidence type="ECO:0000313" key="1">
    <source>
        <dbReference type="EMBL" id="CAB3810081.1"/>
    </source>
</evidence>
<accession>A0A6S7BQY0</accession>
<organism evidence="1 2">
    <name type="scientific">Pararobbsia alpina</name>
    <dbReference type="NCBI Taxonomy" id="621374"/>
    <lineage>
        <taxon>Bacteria</taxon>
        <taxon>Pseudomonadati</taxon>
        <taxon>Pseudomonadota</taxon>
        <taxon>Betaproteobacteria</taxon>
        <taxon>Burkholderiales</taxon>
        <taxon>Burkholderiaceae</taxon>
        <taxon>Pararobbsia</taxon>
    </lineage>
</organism>
<evidence type="ECO:0000313" key="2">
    <source>
        <dbReference type="Proteomes" id="UP000494115"/>
    </source>
</evidence>
<dbReference type="EMBL" id="CADIKM010000232">
    <property type="protein sequence ID" value="CAB3810081.1"/>
    <property type="molecule type" value="Genomic_DNA"/>
</dbReference>
<protein>
    <submittedName>
        <fullName evidence="1">Uncharacterized protein</fullName>
    </submittedName>
</protein>
<keyword evidence="2" id="KW-1185">Reference proteome</keyword>
<dbReference type="Proteomes" id="UP000494115">
    <property type="component" value="Unassembled WGS sequence"/>
</dbReference>
<sequence length="80" mass="9023">MQQVVQARTRQHGERVSAEDLEQCIFTLAEFQARAVPHERARCEVQHEGAETEGLALLWRRARHATAASQDRVDAGEELA</sequence>
<reference evidence="1 2" key="1">
    <citation type="submission" date="2020-04" db="EMBL/GenBank/DDBJ databases">
        <authorList>
            <person name="De Canck E."/>
        </authorList>
    </citation>
    <scope>NUCLEOTIDE SEQUENCE [LARGE SCALE GENOMIC DNA]</scope>
    <source>
        <strain evidence="1 2">LMG 28138</strain>
    </source>
</reference>
<name>A0A6S7BQY0_9BURK</name>
<dbReference type="AlphaFoldDB" id="A0A6S7BQY0"/>